<feature type="region of interest" description="Disordered" evidence="1">
    <location>
        <begin position="14"/>
        <end position="64"/>
    </location>
</feature>
<reference evidence="2 3" key="1">
    <citation type="journal article" date="2016" name="Antonie Van Leeuwenhoek">
        <title>Dongia soli sp. nov., isolated from soil from Dokdo, Korea.</title>
        <authorList>
            <person name="Kim D.U."/>
            <person name="Lee H."/>
            <person name="Kim H."/>
            <person name="Kim S.G."/>
            <person name="Ka J.O."/>
        </authorList>
    </citation>
    <scope>NUCLEOTIDE SEQUENCE [LARGE SCALE GENOMIC DNA]</scope>
    <source>
        <strain evidence="2 3">D78</strain>
    </source>
</reference>
<accession>A0ABU5EG10</accession>
<comment type="caution">
    <text evidence="2">The sequence shown here is derived from an EMBL/GenBank/DDBJ whole genome shotgun (WGS) entry which is preliminary data.</text>
</comment>
<feature type="compositionally biased region" description="Low complexity" evidence="1">
    <location>
        <begin position="38"/>
        <end position="53"/>
    </location>
</feature>
<proteinExistence type="predicted"/>
<keyword evidence="3" id="KW-1185">Reference proteome</keyword>
<feature type="compositionally biased region" description="Basic and acidic residues" evidence="1">
    <location>
        <begin position="14"/>
        <end position="25"/>
    </location>
</feature>
<sequence length="110" mass="12457">MNTVVQKMAERIAERRDFPMLDETGRQIWRGRSKAVSSREQSSPAPSSAEPSSTGRQAEPAPQHHVAQLTVSALRQWLEDGQGDQAIARHFDIDIGRVQALRRYYGFSRH</sequence>
<protein>
    <submittedName>
        <fullName evidence="2">Uncharacterized protein</fullName>
    </submittedName>
</protein>
<gene>
    <name evidence="2" type="ORF">SMD27_18215</name>
</gene>
<evidence type="ECO:0000313" key="3">
    <source>
        <dbReference type="Proteomes" id="UP001279642"/>
    </source>
</evidence>
<dbReference type="RefSeq" id="WP_320509858.1">
    <property type="nucleotide sequence ID" value="NZ_JAXCLW010000006.1"/>
</dbReference>
<organism evidence="2 3">
    <name type="scientific">Dongia soli</name>
    <dbReference type="NCBI Taxonomy" id="600628"/>
    <lineage>
        <taxon>Bacteria</taxon>
        <taxon>Pseudomonadati</taxon>
        <taxon>Pseudomonadota</taxon>
        <taxon>Alphaproteobacteria</taxon>
        <taxon>Rhodospirillales</taxon>
        <taxon>Dongiaceae</taxon>
        <taxon>Dongia</taxon>
    </lineage>
</organism>
<dbReference type="Proteomes" id="UP001279642">
    <property type="component" value="Unassembled WGS sequence"/>
</dbReference>
<evidence type="ECO:0000256" key="1">
    <source>
        <dbReference type="SAM" id="MobiDB-lite"/>
    </source>
</evidence>
<evidence type="ECO:0000313" key="2">
    <source>
        <dbReference type="EMBL" id="MDY0884784.1"/>
    </source>
</evidence>
<dbReference type="EMBL" id="JAXCLW010000006">
    <property type="protein sequence ID" value="MDY0884784.1"/>
    <property type="molecule type" value="Genomic_DNA"/>
</dbReference>
<name>A0ABU5EG10_9PROT</name>